<organism evidence="7 9">
    <name type="scientific">Polarella glacialis</name>
    <name type="common">Dinoflagellate</name>
    <dbReference type="NCBI Taxonomy" id="89957"/>
    <lineage>
        <taxon>Eukaryota</taxon>
        <taxon>Sar</taxon>
        <taxon>Alveolata</taxon>
        <taxon>Dinophyceae</taxon>
        <taxon>Suessiales</taxon>
        <taxon>Suessiaceae</taxon>
        <taxon>Polarella</taxon>
    </lineage>
</organism>
<evidence type="ECO:0000259" key="6">
    <source>
        <dbReference type="Pfam" id="PF11527"/>
    </source>
</evidence>
<evidence type="ECO:0000313" key="8">
    <source>
        <dbReference type="EMBL" id="CAE8646604.1"/>
    </source>
</evidence>
<accession>A0A813HMC5</accession>
<keyword evidence="3" id="KW-0963">Cytoplasm</keyword>
<reference evidence="7" key="1">
    <citation type="submission" date="2021-02" db="EMBL/GenBank/DDBJ databases">
        <authorList>
            <person name="Dougan E. K."/>
            <person name="Rhodes N."/>
            <person name="Thang M."/>
            <person name="Chan C."/>
        </authorList>
    </citation>
    <scope>NUCLEOTIDE SEQUENCE</scope>
</reference>
<keyword evidence="9" id="KW-1185">Reference proteome</keyword>
<keyword evidence="4" id="KW-0969">Cilium</keyword>
<feature type="domain" description="BART" evidence="6">
    <location>
        <begin position="36"/>
        <end position="122"/>
    </location>
</feature>
<protein>
    <recommendedName>
        <fullName evidence="6">BART domain-containing protein</fullName>
    </recommendedName>
</protein>
<dbReference type="InterPro" id="IPR042541">
    <property type="entry name" value="BART_sf"/>
</dbReference>
<proteinExistence type="predicted"/>
<evidence type="ECO:0000313" key="7">
    <source>
        <dbReference type="EMBL" id="CAE8638580.1"/>
    </source>
</evidence>
<feature type="non-terminal residue" evidence="7">
    <location>
        <position position="1"/>
    </location>
</feature>
<dbReference type="EMBL" id="CAJNNV010032009">
    <property type="protein sequence ID" value="CAE8638580.1"/>
    <property type="molecule type" value="Genomic_DNA"/>
</dbReference>
<dbReference type="Proteomes" id="UP000654075">
    <property type="component" value="Unassembled WGS sequence"/>
</dbReference>
<evidence type="ECO:0000313" key="9">
    <source>
        <dbReference type="Proteomes" id="UP000654075"/>
    </source>
</evidence>
<dbReference type="EMBL" id="CAJNNW010004629">
    <property type="protein sequence ID" value="CAE8646604.1"/>
    <property type="molecule type" value="Genomic_DNA"/>
</dbReference>
<sequence length="215" mass="23841">DDVHGGFASGPTVVQAEKYNTLLPDFKNWFEAIDGFGEYLRTFFEHYSGYFEVYSEEHALVYTQLHKEFSTSLELSIVQWIAQLGLTEDDFGLMLREAIRRGDDRSDEIVGVLAGMLDYQLWVVKIFALKRAALLRENPQDEKASPEEVSPEAEEALFLSVAVPEGMSPGQEVQVTCPDGQSLLVAVPEGLAEGQLFHVSYVPLAVLEGSCSEGT</sequence>
<keyword evidence="5" id="KW-0966">Cell projection</keyword>
<evidence type="ECO:0000256" key="4">
    <source>
        <dbReference type="ARBA" id="ARBA00023069"/>
    </source>
</evidence>
<gene>
    <name evidence="7" type="ORF">PGLA1383_LOCUS53747</name>
    <name evidence="8" type="ORF">PGLA2088_LOCUS4947</name>
</gene>
<evidence type="ECO:0000256" key="1">
    <source>
        <dbReference type="ARBA" id="ARBA00004138"/>
    </source>
</evidence>
<comment type="caution">
    <text evidence="7">The sequence shown here is derived from an EMBL/GenBank/DDBJ whole genome shotgun (WGS) entry which is preliminary data.</text>
</comment>
<evidence type="ECO:0000256" key="5">
    <source>
        <dbReference type="ARBA" id="ARBA00023273"/>
    </source>
</evidence>
<name>A0A813HMC5_POLGL</name>
<dbReference type="Pfam" id="PF11527">
    <property type="entry name" value="ARL2_Bind_BART"/>
    <property type="match status" value="1"/>
</dbReference>
<dbReference type="Proteomes" id="UP000626109">
    <property type="component" value="Unassembled WGS sequence"/>
</dbReference>
<comment type="subcellular location">
    <subcellularLocation>
        <location evidence="1">Cell projection</location>
        <location evidence="1">Cilium</location>
    </subcellularLocation>
    <subcellularLocation>
        <location evidence="2">Cytoplasm</location>
    </subcellularLocation>
</comment>
<dbReference type="GO" id="GO:0005929">
    <property type="term" value="C:cilium"/>
    <property type="evidence" value="ECO:0007669"/>
    <property type="project" value="UniProtKB-SubCell"/>
</dbReference>
<evidence type="ECO:0000256" key="2">
    <source>
        <dbReference type="ARBA" id="ARBA00004496"/>
    </source>
</evidence>
<evidence type="ECO:0000256" key="3">
    <source>
        <dbReference type="ARBA" id="ARBA00022490"/>
    </source>
</evidence>
<dbReference type="InterPro" id="IPR023379">
    <property type="entry name" value="BART_dom"/>
</dbReference>
<dbReference type="GO" id="GO:0005737">
    <property type="term" value="C:cytoplasm"/>
    <property type="evidence" value="ECO:0007669"/>
    <property type="project" value="UniProtKB-SubCell"/>
</dbReference>
<dbReference type="AlphaFoldDB" id="A0A813HMC5"/>
<dbReference type="Gene3D" id="1.20.1520.10">
    <property type="entry name" value="ADP-ribosylation factor-like 2-binding protein, domain"/>
    <property type="match status" value="1"/>
</dbReference>